<proteinExistence type="predicted"/>
<protein>
    <recommendedName>
        <fullName evidence="1">LUD domain-containing protein</fullName>
    </recommendedName>
</protein>
<keyword evidence="3" id="KW-1185">Reference proteome</keyword>
<organism evidence="2 3">
    <name type="scientific">Clostridium puniceum</name>
    <dbReference type="NCBI Taxonomy" id="29367"/>
    <lineage>
        <taxon>Bacteria</taxon>
        <taxon>Bacillati</taxon>
        <taxon>Bacillota</taxon>
        <taxon>Clostridia</taxon>
        <taxon>Eubacteriales</taxon>
        <taxon>Clostridiaceae</taxon>
        <taxon>Clostridium</taxon>
    </lineage>
</organism>
<evidence type="ECO:0000259" key="1">
    <source>
        <dbReference type="Pfam" id="PF02589"/>
    </source>
</evidence>
<name>A0A1S8SXS6_9CLOT</name>
<dbReference type="InterPro" id="IPR003741">
    <property type="entry name" value="LUD_dom"/>
</dbReference>
<evidence type="ECO:0000313" key="3">
    <source>
        <dbReference type="Proteomes" id="UP000190890"/>
    </source>
</evidence>
<dbReference type="OrthoDB" id="9809147at2"/>
<comment type="caution">
    <text evidence="2">The sequence shown here is derived from an EMBL/GenBank/DDBJ whole genome shotgun (WGS) entry which is preliminary data.</text>
</comment>
<dbReference type="STRING" id="29367.CLPUN_52570"/>
<dbReference type="InterPro" id="IPR009501">
    <property type="entry name" value="UCP020269"/>
</dbReference>
<dbReference type="AlphaFoldDB" id="A0A1S8SXS6"/>
<dbReference type="Pfam" id="PF02589">
    <property type="entry name" value="LUD_dom"/>
    <property type="match status" value="1"/>
</dbReference>
<accession>A0A1S8SXS6</accession>
<reference evidence="2 3" key="1">
    <citation type="submission" date="2016-05" db="EMBL/GenBank/DDBJ databases">
        <title>Microbial solvent formation.</title>
        <authorList>
            <person name="Poehlein A."/>
            <person name="Montoya Solano J.D."/>
            <person name="Flitsch S."/>
            <person name="Krabben P."/>
            <person name="Duerre P."/>
            <person name="Daniel R."/>
        </authorList>
    </citation>
    <scope>NUCLEOTIDE SEQUENCE [LARGE SCALE GENOMIC DNA]</scope>
    <source>
        <strain evidence="2 3">DSM 2619</strain>
    </source>
</reference>
<dbReference type="EMBL" id="LZZM01000242">
    <property type="protein sequence ID" value="OOM70298.1"/>
    <property type="molecule type" value="Genomic_DNA"/>
</dbReference>
<sequence>MDNNVLWYLEEQIERTINNLRKRNMAGFFVKNDVELKGLLKELIDENSVVGVGDSMTLFETGAIDFLRKGNYTFLDKYREGITSEEKKQIYIENFSADTFICSTNALTEEGELYNIDGNGSRVAPMIYGPKQVILVTGINKIVKSIEEAEKRVRNYSAPIDAKRLGKNTPCTTLGYCVDCKSPNRICNDFTIIRGQFIKDRIKVIIIGKQLGY</sequence>
<evidence type="ECO:0000313" key="2">
    <source>
        <dbReference type="EMBL" id="OOM70298.1"/>
    </source>
</evidence>
<feature type="domain" description="LUD" evidence="1">
    <location>
        <begin position="13"/>
        <end position="207"/>
    </location>
</feature>
<dbReference type="Proteomes" id="UP000190890">
    <property type="component" value="Unassembled WGS sequence"/>
</dbReference>
<dbReference type="PANTHER" id="PTHR36179">
    <property type="entry name" value="LUD_DOM DOMAIN-CONTAINING PROTEIN"/>
    <property type="match status" value="1"/>
</dbReference>
<dbReference type="PIRSF" id="PIRSF020269">
    <property type="entry name" value="DUF1121"/>
    <property type="match status" value="1"/>
</dbReference>
<dbReference type="PANTHER" id="PTHR36179:SF2">
    <property type="entry name" value="LUD DOMAIN-CONTAINING PROTEIN"/>
    <property type="match status" value="1"/>
</dbReference>
<gene>
    <name evidence="2" type="ORF">CLPUN_52570</name>
</gene>
<dbReference type="RefSeq" id="WP_077850134.1">
    <property type="nucleotide sequence ID" value="NZ_LZZM01000242.1"/>
</dbReference>